<dbReference type="InterPro" id="IPR015866">
    <property type="entry name" value="Ser-tRNA-synth_1_N"/>
</dbReference>
<dbReference type="CDD" id="cd00770">
    <property type="entry name" value="SerRS_core"/>
    <property type="match status" value="1"/>
</dbReference>
<dbReference type="NCBIfam" id="TIGR00414">
    <property type="entry name" value="serS"/>
    <property type="match status" value="1"/>
</dbReference>
<feature type="coiled-coil region" evidence="11">
    <location>
        <begin position="59"/>
        <end position="103"/>
    </location>
</feature>
<dbReference type="SUPFAM" id="SSF55681">
    <property type="entry name" value="Class II aaRS and biotin synthetases"/>
    <property type="match status" value="1"/>
</dbReference>
<sequence>MLDIFDFIVEKGGDPKKIKESQRRRHAPEEAVDEVIALYEDHRKTQYAVSQFNTKINEVQKLIGAKKKAKENADDLLKQKSDLELEKKNLIELTAEKDAALKKKLGTIGNIVHDSVPISDNEDNNELQRTWAPEGVTVEKQDVLSHHEVLLRLDGYDPERGAKVVGHRGYFLRNWGVFLNQALINYGLEFLTQKGYTALQTPQFMLKDYMAKTAQLEQFDEELYKVVDGDAVNDKYLIATSEQPISAFHANEWLIGKDLPVKYAGFSTCYRREAGSHGRDAWGIFRVHQFEKVEQFLLTDPEKSWEAFDDMIAISEEFYRSLGVPYRVVAIVSGALNNAAAKKFDLEAWFPFQGEYKELVSCSNCTDYQSRALEIRYGTKLQTEIRKKYVHALNSTLCATERALCCLLENFQTEDGFKVPEPLRKYLPGAPEFIPFTKDLPKDTTSQKAKGKVDKAPKPKVAPVGGGATGATEKLKDLKTFVSTVYSRSRLHLQRVAAPFQLVASVTSTATLHMETLHPDGESPFVVKDDDGIEAALVASEVQEDEDIQYASCPVQGCGENILLTELDSHIDMHAAEEQQADDDGLSINHQASETSESGAPFEAKPSPALKIVDEHRVQENRPIDSQAHAKASWRNILKMPDLGGKTASVVSGQNSRKRLGKAELGPYAHEKQMPSWLVKLLESDGEMKTTNRLDSSGRIKKVLVPTNYTSGLIPVIAQLLEQDRSTQYAYLCHPAVQHVSKLRREGGFCGYRNIQMLTSHIIGVGAQGQEYFNGKIPTIIDIQKAIEHAWDLGINAQGRIETGGILGTRKYIGTPDAQAMFSSLSISCDAQALRTKKGGPLADQLLFQAVETYFLLGTTDTQSKVRRTEMPPIYFQHPGHSMTIIGFEKTRDGSRNLIVFDPMFNDASNVTKLVGQIFTHKSPYNLLKAYRRGLDYLGKYQEFELLKLTPPPSQKGNTSLGN</sequence>
<keyword evidence="4" id="KW-0547">Nucleotide-binding</keyword>
<keyword evidence="7" id="KW-0648">Protein biosynthesis</keyword>
<dbReference type="PRINTS" id="PR00981">
    <property type="entry name" value="TRNASYNTHSER"/>
</dbReference>
<gene>
    <name evidence="14" type="ORF">B7463_g2462</name>
</gene>
<dbReference type="Pfam" id="PF00587">
    <property type="entry name" value="tRNA-synt_2b"/>
    <property type="match status" value="1"/>
</dbReference>
<dbReference type="Gene3D" id="3.90.70.130">
    <property type="match status" value="1"/>
</dbReference>
<dbReference type="Gene3D" id="3.30.930.10">
    <property type="entry name" value="Bira Bifunctional Protein, Domain 2"/>
    <property type="match status" value="1"/>
</dbReference>
<dbReference type="EMBL" id="NCSJ02000028">
    <property type="protein sequence ID" value="RFU33905.1"/>
    <property type="molecule type" value="Genomic_DNA"/>
</dbReference>
<evidence type="ECO:0000256" key="5">
    <source>
        <dbReference type="ARBA" id="ARBA00022801"/>
    </source>
</evidence>
<keyword evidence="3" id="KW-0436">Ligase</keyword>
<dbReference type="GO" id="GO:0006434">
    <property type="term" value="P:seryl-tRNA aminoacylation"/>
    <property type="evidence" value="ECO:0007669"/>
    <property type="project" value="InterPro"/>
</dbReference>
<dbReference type="InterPro" id="IPR010978">
    <property type="entry name" value="tRNA-bd_arm"/>
</dbReference>
<dbReference type="InterPro" id="IPR002317">
    <property type="entry name" value="Ser-tRNA-ligase_type_1"/>
</dbReference>
<evidence type="ECO:0000256" key="10">
    <source>
        <dbReference type="ARBA" id="ARBA00034892"/>
    </source>
</evidence>
<keyword evidence="11" id="KW-0175">Coiled coil</keyword>
<evidence type="ECO:0000256" key="7">
    <source>
        <dbReference type="ARBA" id="ARBA00022917"/>
    </source>
</evidence>
<dbReference type="GO" id="GO:0016787">
    <property type="term" value="F:hydrolase activity"/>
    <property type="evidence" value="ECO:0007669"/>
    <property type="project" value="UniProtKB-KW"/>
</dbReference>
<evidence type="ECO:0000256" key="12">
    <source>
        <dbReference type="SAM" id="MobiDB-lite"/>
    </source>
</evidence>
<dbReference type="PANTHER" id="PTHR11778">
    <property type="entry name" value="SERYL-TRNA SYNTHETASE"/>
    <property type="match status" value="1"/>
</dbReference>
<dbReference type="Gene3D" id="1.10.287.40">
    <property type="entry name" value="Serine-tRNA synthetase, tRNA binding domain"/>
    <property type="match status" value="1"/>
</dbReference>
<evidence type="ECO:0000256" key="2">
    <source>
        <dbReference type="ARBA" id="ARBA00012840"/>
    </source>
</evidence>
<dbReference type="AlphaFoldDB" id="A0A3E2HKP1"/>
<feature type="non-terminal residue" evidence="14">
    <location>
        <position position="1"/>
    </location>
</feature>
<evidence type="ECO:0000256" key="6">
    <source>
        <dbReference type="ARBA" id="ARBA00022840"/>
    </source>
</evidence>
<evidence type="ECO:0000313" key="15">
    <source>
        <dbReference type="Proteomes" id="UP000258309"/>
    </source>
</evidence>
<dbReference type="SUPFAM" id="SSF46589">
    <property type="entry name" value="tRNA-binding arm"/>
    <property type="match status" value="1"/>
</dbReference>
<dbReference type="InterPro" id="IPR045864">
    <property type="entry name" value="aa-tRNA-synth_II/BPL/LPL"/>
</dbReference>
<feature type="region of interest" description="Disordered" evidence="12">
    <location>
        <begin position="441"/>
        <end position="468"/>
    </location>
</feature>
<evidence type="ECO:0000256" key="4">
    <source>
        <dbReference type="ARBA" id="ARBA00022741"/>
    </source>
</evidence>
<dbReference type="STRING" id="5539.A0A3E2HKP1"/>
<dbReference type="Proteomes" id="UP000258309">
    <property type="component" value="Unassembled WGS sequence"/>
</dbReference>
<dbReference type="InterPro" id="IPR006195">
    <property type="entry name" value="aa-tRNA-synth_II"/>
</dbReference>
<keyword evidence="5" id="KW-0378">Hydrolase</keyword>
<dbReference type="InterPro" id="IPR042103">
    <property type="entry name" value="SerRS_1_N_sf"/>
</dbReference>
<feature type="domain" description="Aminoacyl-transfer RNA synthetases class-II family profile" evidence="13">
    <location>
        <begin position="142"/>
        <end position="428"/>
    </location>
</feature>
<dbReference type="Pfam" id="PF02403">
    <property type="entry name" value="Seryl_tRNA_N"/>
    <property type="match status" value="1"/>
</dbReference>
<keyword evidence="15" id="KW-1185">Reference proteome</keyword>
<dbReference type="GO" id="GO:0004828">
    <property type="term" value="F:serine-tRNA ligase activity"/>
    <property type="evidence" value="ECO:0007669"/>
    <property type="project" value="UniProtKB-EC"/>
</dbReference>
<dbReference type="FunFam" id="3.30.930.10:FF:000026">
    <property type="entry name" value="Seryl-tRNA synthetase, cytoplasmic"/>
    <property type="match status" value="1"/>
</dbReference>
<evidence type="ECO:0000256" key="9">
    <source>
        <dbReference type="ARBA" id="ARBA00031113"/>
    </source>
</evidence>
<evidence type="ECO:0000259" key="13">
    <source>
        <dbReference type="PROSITE" id="PS50862"/>
    </source>
</evidence>
<dbReference type="OrthoDB" id="10264585at2759"/>
<protein>
    <recommendedName>
        <fullName evidence="2">serine--tRNA ligase</fullName>
        <ecNumber evidence="2">6.1.1.11</ecNumber>
    </recommendedName>
    <alternativeName>
        <fullName evidence="9">Seryl-tRNA synthetase</fullName>
    </alternativeName>
    <alternativeName>
        <fullName evidence="10">Seryl-tRNA(Ser) synthetase</fullName>
    </alternativeName>
</protein>
<evidence type="ECO:0000256" key="1">
    <source>
        <dbReference type="ARBA" id="ARBA00010728"/>
    </source>
</evidence>
<dbReference type="Pfam" id="PF07910">
    <property type="entry name" value="Peptidase_C78"/>
    <property type="match status" value="1"/>
</dbReference>
<evidence type="ECO:0000256" key="8">
    <source>
        <dbReference type="ARBA" id="ARBA00023146"/>
    </source>
</evidence>
<proteinExistence type="inferred from homology"/>
<comment type="caution">
    <text evidence="14">The sequence shown here is derived from an EMBL/GenBank/DDBJ whole genome shotgun (WGS) entry which is preliminary data.</text>
</comment>
<evidence type="ECO:0000256" key="3">
    <source>
        <dbReference type="ARBA" id="ARBA00022598"/>
    </source>
</evidence>
<reference evidence="14 15" key="1">
    <citation type="submission" date="2018-05" db="EMBL/GenBank/DDBJ databases">
        <title>Draft genome sequence of Scytalidium lignicola DSM 105466, a ubiquitous saprotrophic fungus.</title>
        <authorList>
            <person name="Buettner E."/>
            <person name="Gebauer A.M."/>
            <person name="Hofrichter M."/>
            <person name="Liers C."/>
            <person name="Kellner H."/>
        </authorList>
    </citation>
    <scope>NUCLEOTIDE SEQUENCE [LARGE SCALE GENOMIC DNA]</scope>
    <source>
        <strain evidence="14 15">DSM 105466</strain>
    </source>
</reference>
<dbReference type="GO" id="GO:0005524">
    <property type="term" value="F:ATP binding"/>
    <property type="evidence" value="ECO:0007669"/>
    <property type="project" value="UniProtKB-KW"/>
</dbReference>
<dbReference type="InterPro" id="IPR012462">
    <property type="entry name" value="UFSP1/2_DUB_cat"/>
</dbReference>
<dbReference type="PROSITE" id="PS50862">
    <property type="entry name" value="AA_TRNA_LIGASE_II"/>
    <property type="match status" value="1"/>
</dbReference>
<feature type="non-terminal residue" evidence="14">
    <location>
        <position position="963"/>
    </location>
</feature>
<organism evidence="14 15">
    <name type="scientific">Scytalidium lignicola</name>
    <name type="common">Hyphomycete</name>
    <dbReference type="NCBI Taxonomy" id="5539"/>
    <lineage>
        <taxon>Eukaryota</taxon>
        <taxon>Fungi</taxon>
        <taxon>Dikarya</taxon>
        <taxon>Ascomycota</taxon>
        <taxon>Pezizomycotina</taxon>
        <taxon>Leotiomycetes</taxon>
        <taxon>Leotiomycetes incertae sedis</taxon>
        <taxon>Scytalidium</taxon>
    </lineage>
</organism>
<dbReference type="UniPathway" id="UPA00906">
    <property type="reaction ID" value="UER00895"/>
</dbReference>
<accession>A0A3E2HKP1</accession>
<dbReference type="EC" id="6.1.1.11" evidence="2"/>
<dbReference type="InterPro" id="IPR033729">
    <property type="entry name" value="SerRS_core"/>
</dbReference>
<keyword evidence="6" id="KW-0067">ATP-binding</keyword>
<dbReference type="InterPro" id="IPR002314">
    <property type="entry name" value="aa-tRNA-synt_IIb"/>
</dbReference>
<evidence type="ECO:0000313" key="14">
    <source>
        <dbReference type="EMBL" id="RFU33905.1"/>
    </source>
</evidence>
<name>A0A3E2HKP1_SCYLI</name>
<comment type="similarity">
    <text evidence="1">Belongs to the class-II aminoacyl-tRNA synthetase family. Type-1 seryl-tRNA synthetase subfamily.</text>
</comment>
<keyword evidence="8" id="KW-0030">Aminoacyl-tRNA synthetase</keyword>
<evidence type="ECO:0000256" key="11">
    <source>
        <dbReference type="SAM" id="Coils"/>
    </source>
</evidence>